<gene>
    <name evidence="6" type="ORF">J2X09_001253</name>
</gene>
<dbReference type="SMART" id="SM00895">
    <property type="entry name" value="FCD"/>
    <property type="match status" value="1"/>
</dbReference>
<dbReference type="InterPro" id="IPR008920">
    <property type="entry name" value="TF_FadR/GntR_C"/>
</dbReference>
<evidence type="ECO:0000256" key="3">
    <source>
        <dbReference type="ARBA" id="ARBA00023163"/>
    </source>
</evidence>
<dbReference type="SMART" id="SM00345">
    <property type="entry name" value="HTH_GNTR"/>
    <property type="match status" value="1"/>
</dbReference>
<organism evidence="6 7">
    <name type="scientific">Hydrogenophaga laconesensis</name>
    <dbReference type="NCBI Taxonomy" id="1805971"/>
    <lineage>
        <taxon>Bacteria</taxon>
        <taxon>Pseudomonadati</taxon>
        <taxon>Pseudomonadota</taxon>
        <taxon>Betaproteobacteria</taxon>
        <taxon>Burkholderiales</taxon>
        <taxon>Comamonadaceae</taxon>
        <taxon>Hydrogenophaga</taxon>
    </lineage>
</organism>
<dbReference type="GO" id="GO:0003677">
    <property type="term" value="F:DNA binding"/>
    <property type="evidence" value="ECO:0007669"/>
    <property type="project" value="UniProtKB-KW"/>
</dbReference>
<dbReference type="Pfam" id="PF00392">
    <property type="entry name" value="GntR"/>
    <property type="match status" value="1"/>
</dbReference>
<keyword evidence="2 6" id="KW-0238">DNA-binding</keyword>
<dbReference type="SUPFAM" id="SSF46785">
    <property type="entry name" value="Winged helix' DNA-binding domain"/>
    <property type="match status" value="1"/>
</dbReference>
<dbReference type="PANTHER" id="PTHR43537">
    <property type="entry name" value="TRANSCRIPTIONAL REGULATOR, GNTR FAMILY"/>
    <property type="match status" value="1"/>
</dbReference>
<evidence type="ECO:0000313" key="7">
    <source>
        <dbReference type="Proteomes" id="UP001265550"/>
    </source>
</evidence>
<evidence type="ECO:0000256" key="4">
    <source>
        <dbReference type="SAM" id="MobiDB-lite"/>
    </source>
</evidence>
<reference evidence="6 7" key="1">
    <citation type="submission" date="2023-07" db="EMBL/GenBank/DDBJ databases">
        <title>Sorghum-associated microbial communities from plants grown in Nebraska, USA.</title>
        <authorList>
            <person name="Schachtman D."/>
        </authorList>
    </citation>
    <scope>NUCLEOTIDE SEQUENCE [LARGE SCALE GENOMIC DNA]</scope>
    <source>
        <strain evidence="6 7">BE240</strain>
    </source>
</reference>
<keyword evidence="1" id="KW-0805">Transcription regulation</keyword>
<dbReference type="InterPro" id="IPR011711">
    <property type="entry name" value="GntR_C"/>
</dbReference>
<dbReference type="InterPro" id="IPR036388">
    <property type="entry name" value="WH-like_DNA-bd_sf"/>
</dbReference>
<dbReference type="InterPro" id="IPR036390">
    <property type="entry name" value="WH_DNA-bd_sf"/>
</dbReference>
<dbReference type="SUPFAM" id="SSF48008">
    <property type="entry name" value="GntR ligand-binding domain-like"/>
    <property type="match status" value="1"/>
</dbReference>
<keyword evidence="3" id="KW-0804">Transcription</keyword>
<dbReference type="Gene3D" id="1.20.120.530">
    <property type="entry name" value="GntR ligand-binding domain-like"/>
    <property type="match status" value="1"/>
</dbReference>
<dbReference type="Pfam" id="PF07729">
    <property type="entry name" value="FCD"/>
    <property type="match status" value="1"/>
</dbReference>
<dbReference type="EMBL" id="JAVDWE010000002">
    <property type="protein sequence ID" value="MDR7093521.1"/>
    <property type="molecule type" value="Genomic_DNA"/>
</dbReference>
<name>A0ABU1V7U7_9BURK</name>
<evidence type="ECO:0000256" key="2">
    <source>
        <dbReference type="ARBA" id="ARBA00023125"/>
    </source>
</evidence>
<feature type="region of interest" description="Disordered" evidence="4">
    <location>
        <begin position="1"/>
        <end position="41"/>
    </location>
</feature>
<dbReference type="Gene3D" id="1.10.10.10">
    <property type="entry name" value="Winged helix-like DNA-binding domain superfamily/Winged helix DNA-binding domain"/>
    <property type="match status" value="1"/>
</dbReference>
<dbReference type="InterPro" id="IPR000524">
    <property type="entry name" value="Tscrpt_reg_HTH_GntR"/>
</dbReference>
<feature type="domain" description="HTH gntR-type" evidence="5">
    <location>
        <begin position="41"/>
        <end position="108"/>
    </location>
</feature>
<comment type="caution">
    <text evidence="6">The sequence shown here is derived from an EMBL/GenBank/DDBJ whole genome shotgun (WGS) entry which is preliminary data.</text>
</comment>
<dbReference type="CDD" id="cd07377">
    <property type="entry name" value="WHTH_GntR"/>
    <property type="match status" value="1"/>
</dbReference>
<evidence type="ECO:0000259" key="5">
    <source>
        <dbReference type="PROSITE" id="PS50949"/>
    </source>
</evidence>
<proteinExistence type="predicted"/>
<accession>A0ABU1V7U7</accession>
<keyword evidence="7" id="KW-1185">Reference proteome</keyword>
<sequence length="260" mass="28416">MPRTPKKPAAPVNRAPSRGKAAASAEAPLPSGALTPGASGDTPEDRIYLAVFESVMGQRLAPGTKLPEAALCELFDASRSTVRQALQRLAHDHIVQLRPNRGAIVAMPTPEETRQIFEARRGLEAALVRLAVAHATAADLKALRAQLRAEHEAMHRFDQPAWARLASSFHLKIGELGRNPILHRYLVEMVSRCSLIVALYEPPGNACCEHDEHEAIVKCIERGDADGAARLMEEHLQVLERNVRLQTEARAPGLRELLGL</sequence>
<dbReference type="PROSITE" id="PS50949">
    <property type="entry name" value="HTH_GNTR"/>
    <property type="match status" value="1"/>
</dbReference>
<dbReference type="Proteomes" id="UP001265550">
    <property type="component" value="Unassembled WGS sequence"/>
</dbReference>
<evidence type="ECO:0000313" key="6">
    <source>
        <dbReference type="EMBL" id="MDR7093521.1"/>
    </source>
</evidence>
<dbReference type="RefSeq" id="WP_204732622.1">
    <property type="nucleotide sequence ID" value="NZ_JAVDWE010000002.1"/>
</dbReference>
<protein>
    <submittedName>
        <fullName evidence="6">DNA-binding GntR family transcriptional regulator</fullName>
    </submittedName>
</protein>
<dbReference type="PANTHER" id="PTHR43537:SF53">
    <property type="entry name" value="HTH-TYPE TRANSCRIPTIONAL REPRESSOR NANR"/>
    <property type="match status" value="1"/>
</dbReference>
<evidence type="ECO:0000256" key="1">
    <source>
        <dbReference type="ARBA" id="ARBA00023015"/>
    </source>
</evidence>